<dbReference type="GO" id="GO:0016625">
    <property type="term" value="F:oxidoreductase activity, acting on the aldehyde or oxo group of donors, iron-sulfur protein as acceptor"/>
    <property type="evidence" value="ECO:0007669"/>
    <property type="project" value="UniProtKB-ARBA"/>
</dbReference>
<dbReference type="Gene3D" id="3.40.50.970">
    <property type="match status" value="1"/>
</dbReference>
<dbReference type="Pfam" id="PF02775">
    <property type="entry name" value="TPP_enzyme_C"/>
    <property type="match status" value="1"/>
</dbReference>
<dbReference type="SUPFAM" id="SSF52518">
    <property type="entry name" value="Thiamin diphosphate-binding fold (THDP-binding)"/>
    <property type="match status" value="1"/>
</dbReference>
<evidence type="ECO:0000259" key="2">
    <source>
        <dbReference type="Pfam" id="PF02775"/>
    </source>
</evidence>
<reference evidence="3" key="1">
    <citation type="submission" date="2019-03" db="EMBL/GenBank/DDBJ databases">
        <title>Lake Tanganyika Metagenome-Assembled Genomes (MAGs).</title>
        <authorList>
            <person name="Tran P."/>
        </authorList>
    </citation>
    <scope>NUCLEOTIDE SEQUENCE</scope>
    <source>
        <strain evidence="3">K_DeepCast_150m_m2_040</strain>
    </source>
</reference>
<sequence length="286" mass="31334">MDRFLEYFRVDERFPHILCPGCGIGTAMNTVVRSFIETGVSQDELCVVSGIGCSSRISGYLDCDTFHTLHGRALPAATGVKLAKPHLKVVVFGGDGDMLAIGGNHFIHAARRNIDVTVFVLNNFTYGMTGGQYSPTTPTCARASTAPFGNVERDFDTCFMARATGAMFVARSTTFHVAHLKKMAKLALSKRGFSVVEIISQCPTFFGRHQSMGDAVKMLEWIKDRSIDVSKVTDPWVVQDKFVIGVLHDREEVPPYSELYANMRRLRQQSAGCKDLGLPGKGAGIS</sequence>
<accession>A0A937XF47</accession>
<dbReference type="EMBL" id="VGIR01000001">
    <property type="protein sequence ID" value="MBM3330279.1"/>
    <property type="molecule type" value="Genomic_DNA"/>
</dbReference>
<dbReference type="CDD" id="cd03375">
    <property type="entry name" value="TPP_OGFOR"/>
    <property type="match status" value="1"/>
</dbReference>
<organism evidence="3 4">
    <name type="scientific">candidate division WOR-3 bacterium</name>
    <dbReference type="NCBI Taxonomy" id="2052148"/>
    <lineage>
        <taxon>Bacteria</taxon>
        <taxon>Bacteria division WOR-3</taxon>
    </lineage>
</organism>
<dbReference type="InterPro" id="IPR029061">
    <property type="entry name" value="THDP-binding"/>
</dbReference>
<dbReference type="PANTHER" id="PTHR48084:SF1">
    <property type="entry name" value="2-OXOGLUTARATE SYNTHASE SUBUNIT KORB"/>
    <property type="match status" value="1"/>
</dbReference>
<evidence type="ECO:0000313" key="3">
    <source>
        <dbReference type="EMBL" id="MBM3330279.1"/>
    </source>
</evidence>
<dbReference type="Proteomes" id="UP000779900">
    <property type="component" value="Unassembled WGS sequence"/>
</dbReference>
<keyword evidence="1" id="KW-0560">Oxidoreductase</keyword>
<proteinExistence type="predicted"/>
<evidence type="ECO:0000313" key="4">
    <source>
        <dbReference type="Proteomes" id="UP000779900"/>
    </source>
</evidence>
<dbReference type="GO" id="GO:0045333">
    <property type="term" value="P:cellular respiration"/>
    <property type="evidence" value="ECO:0007669"/>
    <property type="project" value="UniProtKB-ARBA"/>
</dbReference>
<comment type="caution">
    <text evidence="3">The sequence shown here is derived from an EMBL/GenBank/DDBJ whole genome shotgun (WGS) entry which is preliminary data.</text>
</comment>
<gene>
    <name evidence="3" type="ORF">FJY68_00325</name>
</gene>
<feature type="domain" description="Thiamine pyrophosphate enzyme TPP-binding" evidence="2">
    <location>
        <begin position="51"/>
        <end position="198"/>
    </location>
</feature>
<dbReference type="PANTHER" id="PTHR48084">
    <property type="entry name" value="2-OXOGLUTARATE OXIDOREDUCTASE SUBUNIT KORB-RELATED"/>
    <property type="match status" value="1"/>
</dbReference>
<dbReference type="InterPro" id="IPR051457">
    <property type="entry name" value="2-oxoacid:Fd_oxidoreductase"/>
</dbReference>
<dbReference type="AlphaFoldDB" id="A0A937XF47"/>
<protein>
    <submittedName>
        <fullName evidence="3">2-oxoacid:ferredoxin oxidoreductase subunit beta</fullName>
    </submittedName>
</protein>
<name>A0A937XF47_UNCW3</name>
<evidence type="ECO:0000256" key="1">
    <source>
        <dbReference type="ARBA" id="ARBA00023002"/>
    </source>
</evidence>
<dbReference type="InterPro" id="IPR011766">
    <property type="entry name" value="TPP_enzyme_TPP-bd"/>
</dbReference>
<dbReference type="GO" id="GO:0030976">
    <property type="term" value="F:thiamine pyrophosphate binding"/>
    <property type="evidence" value="ECO:0007669"/>
    <property type="project" value="InterPro"/>
</dbReference>